<dbReference type="AlphaFoldDB" id="A0A6A0ABD7"/>
<gene>
    <name evidence="1" type="ORF">HaLaN_28967</name>
</gene>
<organism evidence="1 2">
    <name type="scientific">Haematococcus lacustris</name>
    <name type="common">Green alga</name>
    <name type="synonym">Haematococcus pluvialis</name>
    <dbReference type="NCBI Taxonomy" id="44745"/>
    <lineage>
        <taxon>Eukaryota</taxon>
        <taxon>Viridiplantae</taxon>
        <taxon>Chlorophyta</taxon>
        <taxon>core chlorophytes</taxon>
        <taxon>Chlorophyceae</taxon>
        <taxon>CS clade</taxon>
        <taxon>Chlamydomonadales</taxon>
        <taxon>Haematococcaceae</taxon>
        <taxon>Haematococcus</taxon>
    </lineage>
</organism>
<accession>A0A6A0ABD7</accession>
<comment type="caution">
    <text evidence="1">The sequence shown here is derived from an EMBL/GenBank/DDBJ whole genome shotgun (WGS) entry which is preliminary data.</text>
</comment>
<dbReference type="Proteomes" id="UP000485058">
    <property type="component" value="Unassembled WGS sequence"/>
</dbReference>
<evidence type="ECO:0000313" key="1">
    <source>
        <dbReference type="EMBL" id="GFH30169.1"/>
    </source>
</evidence>
<reference evidence="1 2" key="1">
    <citation type="submission" date="2020-02" db="EMBL/GenBank/DDBJ databases">
        <title>Draft genome sequence of Haematococcus lacustris strain NIES-144.</title>
        <authorList>
            <person name="Morimoto D."/>
            <person name="Nakagawa S."/>
            <person name="Yoshida T."/>
            <person name="Sawayama S."/>
        </authorList>
    </citation>
    <scope>NUCLEOTIDE SEQUENCE [LARGE SCALE GENOMIC DNA]</scope>
    <source>
        <strain evidence="1 2">NIES-144</strain>
    </source>
</reference>
<evidence type="ECO:0000313" key="2">
    <source>
        <dbReference type="Proteomes" id="UP000485058"/>
    </source>
</evidence>
<protein>
    <submittedName>
        <fullName evidence="1">Uncharacterized protein</fullName>
    </submittedName>
</protein>
<dbReference type="EMBL" id="BLLF01004743">
    <property type="protein sequence ID" value="GFH30169.1"/>
    <property type="molecule type" value="Genomic_DNA"/>
</dbReference>
<proteinExistence type="predicted"/>
<name>A0A6A0ABD7_HAELA</name>
<keyword evidence="2" id="KW-1185">Reference proteome</keyword>
<sequence>MPGVGANTRPSAAIAAVLAAHPNLCARLEAIPRYHSDTNMVDHVGKQLGKRQHSATCSRSSSLAGSRSHWACWGLRRGSGWMMTGWRRQQTRAGCCAMRCTPQERWRQPWQPGSWIWCPGSSLSPPSSPTPTPYAITPTSKCQARHVFIDTKGLYGMMRDAGMLGVLTERGVTSLTKIRDGALPDPAEPGKFIAGPKDSQVDNRWDALLPDPRRQYLASPKHNFAQIVHTDGFVLSVMILWPKPAAPPAKLPGWAGTWAQSTRWPTLTRSGWAFTRARQTWPLWCTRSATLSAQ</sequence>